<protein>
    <submittedName>
        <fullName evidence="1">Uncharacterized protein</fullName>
    </submittedName>
</protein>
<reference evidence="1" key="1">
    <citation type="journal article" date="2024" name="Syst. Appl. Microbiol.">
        <title>First single-strain enrichments of Electrothrix cable bacteria, description of E. aestuarii sp. nov. and E. rattekaaiensis sp. nov., and proposal of a cable bacteria taxonomy following the rules of the SeqCode.</title>
        <authorList>
            <person name="Plum-Jensen L.E."/>
            <person name="Schramm A."/>
            <person name="Marshall I.P.G."/>
        </authorList>
    </citation>
    <scope>NUCLEOTIDE SEQUENCE</scope>
    <source>
        <strain evidence="1">Rat1</strain>
    </source>
</reference>
<gene>
    <name evidence="1" type="ORF">Q3M24_05480</name>
</gene>
<reference evidence="1" key="2">
    <citation type="submission" date="2024-06" db="EMBL/GenBank/DDBJ databases">
        <authorList>
            <person name="Plum-Jensen L.E."/>
            <person name="Schramm A."/>
            <person name="Marshall I.P.G."/>
        </authorList>
    </citation>
    <scope>NUCLEOTIDE SEQUENCE</scope>
    <source>
        <strain evidence="1">Rat1</strain>
    </source>
</reference>
<organism evidence="1">
    <name type="scientific">Candidatus Electrothrix aestuarii</name>
    <dbReference type="NCBI Taxonomy" id="3062594"/>
    <lineage>
        <taxon>Bacteria</taxon>
        <taxon>Pseudomonadati</taxon>
        <taxon>Thermodesulfobacteriota</taxon>
        <taxon>Desulfobulbia</taxon>
        <taxon>Desulfobulbales</taxon>
        <taxon>Desulfobulbaceae</taxon>
        <taxon>Candidatus Electrothrix</taxon>
    </lineage>
</organism>
<proteinExistence type="predicted"/>
<sequence>MKLQHVIRGKLGCIKQEIYAYWSDVMYPLREEQVRAVIIAQGRSGSTVFEDILCSSGHFTGHGELLRKKVLFPQKFVVGFANACEGNFICHVKMVGHQSHQKNPSPVLDIIGNKSF</sequence>
<dbReference type="KEGG" id="eaj:Q3M24_05480"/>
<dbReference type="EMBL" id="CP159373">
    <property type="protein sequence ID" value="XCN74201.1"/>
    <property type="molecule type" value="Genomic_DNA"/>
</dbReference>
<dbReference type="AlphaFoldDB" id="A0AAU8LZ93"/>
<evidence type="ECO:0000313" key="1">
    <source>
        <dbReference type="EMBL" id="XCN74201.1"/>
    </source>
</evidence>
<name>A0AAU8LZ93_9BACT</name>
<accession>A0AAU8LZ93</accession>